<comment type="caution">
    <text evidence="3">The sequence shown here is derived from an EMBL/GenBank/DDBJ whole genome shotgun (WGS) entry which is preliminary data.</text>
</comment>
<dbReference type="InterPro" id="IPR028000">
    <property type="entry name" value="Pma1"/>
</dbReference>
<dbReference type="HOGENOM" id="CLU_041040_0_0_1"/>
<keyword evidence="1" id="KW-0472">Membrane</keyword>
<dbReference type="STRING" id="1206466.K0KVS1"/>
<reference evidence="3 4" key="1">
    <citation type="journal article" date="2012" name="Eukaryot. Cell">
        <title>Draft genome sequence of Wickerhamomyces ciferrii NRRL Y-1031 F-60-10.</title>
        <authorList>
            <person name="Schneider J."/>
            <person name="Andrea H."/>
            <person name="Blom J."/>
            <person name="Jaenicke S."/>
            <person name="Ruckert C."/>
            <person name="Schorsch C."/>
            <person name="Szczepanowski R."/>
            <person name="Farwick M."/>
            <person name="Goesmann A."/>
            <person name="Puhler A."/>
            <person name="Schaffer S."/>
            <person name="Tauch A."/>
            <person name="Kohler T."/>
            <person name="Brinkrolf K."/>
        </authorList>
    </citation>
    <scope>NUCLEOTIDE SEQUENCE [LARGE SCALE GENOMIC DNA]</scope>
    <source>
        <strain evidence="4">ATCC 14091 / BCRC 22168 / CBS 111 / JCM 3599 / NBRC 0793 / NRRL Y-1031 F-60-10</strain>
    </source>
</reference>
<dbReference type="InParanoid" id="K0KVS1"/>
<keyword evidence="1" id="KW-0812">Transmembrane</keyword>
<evidence type="ECO:0000313" key="3">
    <source>
        <dbReference type="EMBL" id="CCH46057.1"/>
    </source>
</evidence>
<organism evidence="3 4">
    <name type="scientific">Wickerhamomyces ciferrii (strain ATCC 14091 / BCRC 22168 / CBS 111 / JCM 3599 / NBRC 0793 / NRRL Y-1031 F-60-10)</name>
    <name type="common">Yeast</name>
    <name type="synonym">Pichia ciferrii</name>
    <dbReference type="NCBI Taxonomy" id="1206466"/>
    <lineage>
        <taxon>Eukaryota</taxon>
        <taxon>Fungi</taxon>
        <taxon>Dikarya</taxon>
        <taxon>Ascomycota</taxon>
        <taxon>Saccharomycotina</taxon>
        <taxon>Saccharomycetes</taxon>
        <taxon>Phaffomycetales</taxon>
        <taxon>Wickerhamomycetaceae</taxon>
        <taxon>Wickerhamomyces</taxon>
    </lineage>
</organism>
<evidence type="ECO:0000256" key="2">
    <source>
        <dbReference type="SAM" id="SignalP"/>
    </source>
</evidence>
<keyword evidence="2" id="KW-0732">Signal</keyword>
<protein>
    <submittedName>
        <fullName evidence="3">Secreted protein</fullName>
    </submittedName>
</protein>
<keyword evidence="1" id="KW-1133">Transmembrane helix</keyword>
<dbReference type="FunCoup" id="K0KVS1">
    <property type="interactions" value="156"/>
</dbReference>
<feature type="signal peptide" evidence="2">
    <location>
        <begin position="1"/>
        <end position="15"/>
    </location>
</feature>
<feature type="transmembrane region" description="Helical" evidence="1">
    <location>
        <begin position="326"/>
        <end position="350"/>
    </location>
</feature>
<dbReference type="Pfam" id="PF14610">
    <property type="entry name" value="Psg1"/>
    <property type="match status" value="1"/>
</dbReference>
<proteinExistence type="predicted"/>
<dbReference type="AlphaFoldDB" id="K0KVS1"/>
<gene>
    <name evidence="3" type="ORF">BN7_5645</name>
</gene>
<sequence length="397" mass="45059">MKLLYTIALAMGASAAIIESISIPTVTPAPKLNKRYKKVRVPDSTTSSSTTEIPKPWVRTIYSSVREIVTPTVIEGVTFSGKPSTETDKALPWISLNGDGSPKTIKPQIKNGQTKKASPDYSTYFQTATTVTYNYEDLKAHNMDPDTIHEEVEWIPEDQTYVSLNPLIRCTPDRYYKKGLAKNIESAPFCTPKEGSQLKLGKTYFITWFSRFYPNSVEKVRIHLSYVKESIRDKGMHKRDVESAFFTSEWIENIDGYYPLEIQEDWLLGKFEQQVGISIQPESIPDDEFNLLKDATVFKILKGPKVAKKNKETRKLEDEGISDDSAYYIMMSIPSVVAVAAIGMYIFVWITGNDRDITKIKQKALSKRRGILGKFKGNKNNRKYSELPQNKDDIKTS</sequence>
<evidence type="ECO:0000313" key="4">
    <source>
        <dbReference type="Proteomes" id="UP000009328"/>
    </source>
</evidence>
<dbReference type="eggNOG" id="ENOG502QVDR">
    <property type="taxonomic scope" value="Eukaryota"/>
</dbReference>
<dbReference type="Proteomes" id="UP000009328">
    <property type="component" value="Unassembled WGS sequence"/>
</dbReference>
<accession>K0KVS1</accession>
<evidence type="ECO:0000256" key="1">
    <source>
        <dbReference type="SAM" id="Phobius"/>
    </source>
</evidence>
<feature type="chain" id="PRO_5012903952" evidence="2">
    <location>
        <begin position="16"/>
        <end position="397"/>
    </location>
</feature>
<dbReference type="EMBL" id="CAIF01000224">
    <property type="protein sequence ID" value="CCH46057.1"/>
    <property type="molecule type" value="Genomic_DNA"/>
</dbReference>
<name>K0KVS1_WICCF</name>
<keyword evidence="4" id="KW-1185">Reference proteome</keyword>